<sequence length="44" mass="4866">MIETLLPKNTKKIRTKITVTGTHSPELLNTNRTRGGPSESILFA</sequence>
<name>A0A087HMG1_ARAAL</name>
<gene>
    <name evidence="2" type="ordered locus">AALP_Aa1g108200</name>
</gene>
<feature type="compositionally biased region" description="Polar residues" evidence="1">
    <location>
        <begin position="22"/>
        <end position="33"/>
    </location>
</feature>
<organism evidence="2 3">
    <name type="scientific">Arabis alpina</name>
    <name type="common">Alpine rock-cress</name>
    <dbReference type="NCBI Taxonomy" id="50452"/>
    <lineage>
        <taxon>Eukaryota</taxon>
        <taxon>Viridiplantae</taxon>
        <taxon>Streptophyta</taxon>
        <taxon>Embryophyta</taxon>
        <taxon>Tracheophyta</taxon>
        <taxon>Spermatophyta</taxon>
        <taxon>Magnoliopsida</taxon>
        <taxon>eudicotyledons</taxon>
        <taxon>Gunneridae</taxon>
        <taxon>Pentapetalae</taxon>
        <taxon>rosids</taxon>
        <taxon>malvids</taxon>
        <taxon>Brassicales</taxon>
        <taxon>Brassicaceae</taxon>
        <taxon>Arabideae</taxon>
        <taxon>Arabis</taxon>
    </lineage>
</organism>
<dbReference type="EMBL" id="CM002869">
    <property type="protein sequence ID" value="KFK43313.1"/>
    <property type="molecule type" value="Genomic_DNA"/>
</dbReference>
<evidence type="ECO:0000313" key="2">
    <source>
        <dbReference type="EMBL" id="KFK43313.1"/>
    </source>
</evidence>
<dbReference type="AlphaFoldDB" id="A0A087HMG1"/>
<proteinExistence type="predicted"/>
<dbReference type="Proteomes" id="UP000029120">
    <property type="component" value="Chromosome 1"/>
</dbReference>
<feature type="region of interest" description="Disordered" evidence="1">
    <location>
        <begin position="22"/>
        <end position="44"/>
    </location>
</feature>
<reference evidence="3" key="1">
    <citation type="journal article" date="2015" name="Nat. Plants">
        <title>Genome expansion of Arabis alpina linked with retrotransposition and reduced symmetric DNA methylation.</title>
        <authorList>
            <person name="Willing E.M."/>
            <person name="Rawat V."/>
            <person name="Mandakova T."/>
            <person name="Maumus F."/>
            <person name="James G.V."/>
            <person name="Nordstroem K.J."/>
            <person name="Becker C."/>
            <person name="Warthmann N."/>
            <person name="Chica C."/>
            <person name="Szarzynska B."/>
            <person name="Zytnicki M."/>
            <person name="Albani M.C."/>
            <person name="Kiefer C."/>
            <person name="Bergonzi S."/>
            <person name="Castaings L."/>
            <person name="Mateos J.L."/>
            <person name="Berns M.C."/>
            <person name="Bujdoso N."/>
            <person name="Piofczyk T."/>
            <person name="de Lorenzo L."/>
            <person name="Barrero-Sicilia C."/>
            <person name="Mateos I."/>
            <person name="Piednoel M."/>
            <person name="Hagmann J."/>
            <person name="Chen-Min-Tao R."/>
            <person name="Iglesias-Fernandez R."/>
            <person name="Schuster S.C."/>
            <person name="Alonso-Blanco C."/>
            <person name="Roudier F."/>
            <person name="Carbonero P."/>
            <person name="Paz-Ares J."/>
            <person name="Davis S.J."/>
            <person name="Pecinka A."/>
            <person name="Quesneville H."/>
            <person name="Colot V."/>
            <person name="Lysak M.A."/>
            <person name="Weigel D."/>
            <person name="Coupland G."/>
            <person name="Schneeberger K."/>
        </authorList>
    </citation>
    <scope>NUCLEOTIDE SEQUENCE [LARGE SCALE GENOMIC DNA]</scope>
    <source>
        <strain evidence="3">cv. Pajares</strain>
    </source>
</reference>
<keyword evidence="3" id="KW-1185">Reference proteome</keyword>
<evidence type="ECO:0000256" key="1">
    <source>
        <dbReference type="SAM" id="MobiDB-lite"/>
    </source>
</evidence>
<protein>
    <submittedName>
        <fullName evidence="2">Uncharacterized protein</fullName>
    </submittedName>
</protein>
<evidence type="ECO:0000313" key="3">
    <source>
        <dbReference type="Proteomes" id="UP000029120"/>
    </source>
</evidence>
<dbReference type="Gramene" id="KFK43313">
    <property type="protein sequence ID" value="KFK43313"/>
    <property type="gene ID" value="AALP_AA1G108200"/>
</dbReference>
<accession>A0A087HMG1</accession>